<organism evidence="2 3">
    <name type="scientific">Roseovarius tolerans</name>
    <dbReference type="NCBI Taxonomy" id="74031"/>
    <lineage>
        <taxon>Bacteria</taxon>
        <taxon>Pseudomonadati</taxon>
        <taxon>Pseudomonadota</taxon>
        <taxon>Alphaproteobacteria</taxon>
        <taxon>Rhodobacterales</taxon>
        <taxon>Roseobacteraceae</taxon>
        <taxon>Roseovarius</taxon>
    </lineage>
</organism>
<evidence type="ECO:0000313" key="2">
    <source>
        <dbReference type="EMBL" id="KNX40118.1"/>
    </source>
</evidence>
<feature type="compositionally biased region" description="Low complexity" evidence="1">
    <location>
        <begin position="159"/>
        <end position="173"/>
    </location>
</feature>
<evidence type="ECO:0000313" key="3">
    <source>
        <dbReference type="Proteomes" id="UP000037046"/>
    </source>
</evidence>
<comment type="caution">
    <text evidence="2">The sequence shown here is derived from an EMBL/GenBank/DDBJ whole genome shotgun (WGS) entry which is preliminary data.</text>
</comment>
<evidence type="ECO:0000256" key="1">
    <source>
        <dbReference type="SAM" id="MobiDB-lite"/>
    </source>
</evidence>
<dbReference type="AlphaFoldDB" id="A0A0L6CRH6"/>
<protein>
    <recommendedName>
        <fullName evidence="4">DUF3306 domain-containing protein</fullName>
    </recommendedName>
</protein>
<dbReference type="STRING" id="74031.SAMN04488077_105171"/>
<feature type="compositionally biased region" description="Acidic residues" evidence="1">
    <location>
        <begin position="141"/>
        <end position="158"/>
    </location>
</feature>
<dbReference type="PATRIC" id="fig|74031.6.peg.3415"/>
<dbReference type="RefSeq" id="WP_050664173.1">
    <property type="nucleotide sequence ID" value="NZ_CP118494.1"/>
</dbReference>
<reference evidence="3" key="1">
    <citation type="submission" date="2015-07" db="EMBL/GenBank/DDBJ databases">
        <title>Draft Genome Sequence of Roseovarius tolerans EL-164, a producer of N-Acylated Alanine Methyl Esters (NAMEs).</title>
        <authorList>
            <person name="Voget S."/>
            <person name="Bruns H."/>
            <person name="Wagner-Doebler I."/>
            <person name="Schulz S."/>
            <person name="Daniel R."/>
        </authorList>
    </citation>
    <scope>NUCLEOTIDE SEQUENCE [LARGE SCALE GENOMIC DNA]</scope>
    <source>
        <strain evidence="3">EL-164</strain>
    </source>
</reference>
<name>A0A0L6CRH6_9RHOB</name>
<dbReference type="Pfam" id="PF11748">
    <property type="entry name" value="DUF3306"/>
    <property type="match status" value="1"/>
</dbReference>
<evidence type="ECO:0008006" key="4">
    <source>
        <dbReference type="Google" id="ProtNLM"/>
    </source>
</evidence>
<dbReference type="OrthoDB" id="8100830at2"/>
<proteinExistence type="predicted"/>
<accession>A0A0L6CRH6</accession>
<keyword evidence="3" id="KW-1185">Reference proteome</keyword>
<dbReference type="Proteomes" id="UP000037046">
    <property type="component" value="Unassembled WGS sequence"/>
</dbReference>
<feature type="region of interest" description="Disordered" evidence="1">
    <location>
        <begin position="132"/>
        <end position="204"/>
    </location>
</feature>
<dbReference type="InterPro" id="IPR021735">
    <property type="entry name" value="DUF3306"/>
</dbReference>
<dbReference type="EMBL" id="LGVV01000068">
    <property type="protein sequence ID" value="KNX40118.1"/>
    <property type="molecule type" value="Genomic_DNA"/>
</dbReference>
<gene>
    <name evidence="2" type="ORF">ROTO_33400</name>
</gene>
<sequence length="204" mass="22523">MSRGGDFWSRRKAQVEAEAEAQARVSEAEARAVQDAEQAEKSDADLCEELGLPDPDMLQPGDDFRAFMAKAVPDRLRRRALRRLWLSNPALANLDGLIDYGEDFTDSATVIENMQTAYQVGKGMTAHVEEMARQAEAEAQATEEPEAEDTPAETEDETPQVAEAEAPQEVAEPYVWADTSEAEEAAPPRRRMRFEFDDTAGASA</sequence>